<evidence type="ECO:0000313" key="9">
    <source>
        <dbReference type="EMBL" id="KAJ3510412.1"/>
    </source>
</evidence>
<dbReference type="InterPro" id="IPR029063">
    <property type="entry name" value="SAM-dependent_MTases_sf"/>
</dbReference>
<feature type="domain" description="O-methyltransferase dimerisation" evidence="7">
    <location>
        <begin position="79"/>
        <end position="154"/>
    </location>
</feature>
<dbReference type="InterPro" id="IPR001077">
    <property type="entry name" value="COMT_C"/>
</dbReference>
<keyword evidence="5" id="KW-0732">Signal</keyword>
<gene>
    <name evidence="9" type="ORF">NLJ89_g4690</name>
</gene>
<dbReference type="OrthoDB" id="2410195at2759"/>
<dbReference type="GO" id="GO:0032259">
    <property type="term" value="P:methylation"/>
    <property type="evidence" value="ECO:0007669"/>
    <property type="project" value="UniProtKB-KW"/>
</dbReference>
<evidence type="ECO:0000259" key="7">
    <source>
        <dbReference type="Pfam" id="PF08100"/>
    </source>
</evidence>
<dbReference type="GO" id="GO:0008171">
    <property type="term" value="F:O-methyltransferase activity"/>
    <property type="evidence" value="ECO:0007669"/>
    <property type="project" value="InterPro"/>
</dbReference>
<evidence type="ECO:0000259" key="8">
    <source>
        <dbReference type="Pfam" id="PF20152"/>
    </source>
</evidence>
<evidence type="ECO:0000256" key="1">
    <source>
        <dbReference type="ARBA" id="ARBA00022603"/>
    </source>
</evidence>
<dbReference type="Pfam" id="PF08100">
    <property type="entry name" value="Dimerisation"/>
    <property type="match status" value="1"/>
</dbReference>
<organism evidence="9 10">
    <name type="scientific">Agrocybe chaxingu</name>
    <dbReference type="NCBI Taxonomy" id="84603"/>
    <lineage>
        <taxon>Eukaryota</taxon>
        <taxon>Fungi</taxon>
        <taxon>Dikarya</taxon>
        <taxon>Basidiomycota</taxon>
        <taxon>Agaricomycotina</taxon>
        <taxon>Agaricomycetes</taxon>
        <taxon>Agaricomycetidae</taxon>
        <taxon>Agaricales</taxon>
        <taxon>Agaricineae</taxon>
        <taxon>Strophariaceae</taxon>
        <taxon>Agrocybe</taxon>
    </lineage>
</organism>
<keyword evidence="1" id="KW-0489">Methyltransferase</keyword>
<dbReference type="EMBL" id="JANKHO010000401">
    <property type="protein sequence ID" value="KAJ3510412.1"/>
    <property type="molecule type" value="Genomic_DNA"/>
</dbReference>
<feature type="transmembrane region" description="Helical" evidence="4">
    <location>
        <begin position="584"/>
        <end position="607"/>
    </location>
</feature>
<feature type="transmembrane region" description="Helical" evidence="4">
    <location>
        <begin position="528"/>
        <end position="548"/>
    </location>
</feature>
<evidence type="ECO:0000313" key="10">
    <source>
        <dbReference type="Proteomes" id="UP001148786"/>
    </source>
</evidence>
<dbReference type="PANTHER" id="PTHR43712:SF2">
    <property type="entry name" value="O-METHYLTRANSFERASE CICE"/>
    <property type="match status" value="1"/>
</dbReference>
<dbReference type="GO" id="GO:0046983">
    <property type="term" value="F:protein dimerization activity"/>
    <property type="evidence" value="ECO:0007669"/>
    <property type="project" value="InterPro"/>
</dbReference>
<evidence type="ECO:0008006" key="11">
    <source>
        <dbReference type="Google" id="ProtNLM"/>
    </source>
</evidence>
<feature type="transmembrane region" description="Helical" evidence="4">
    <location>
        <begin position="613"/>
        <end position="635"/>
    </location>
</feature>
<dbReference type="InterPro" id="IPR012967">
    <property type="entry name" value="COMT_dimerisation"/>
</dbReference>
<evidence type="ECO:0000256" key="5">
    <source>
        <dbReference type="SAM" id="SignalP"/>
    </source>
</evidence>
<feature type="transmembrane region" description="Helical" evidence="4">
    <location>
        <begin position="656"/>
        <end position="676"/>
    </location>
</feature>
<dbReference type="Proteomes" id="UP001148786">
    <property type="component" value="Unassembled WGS sequence"/>
</dbReference>
<dbReference type="InterPro" id="IPR045339">
    <property type="entry name" value="DUF6534"/>
</dbReference>
<sequence>MSSPARQLLALISTSLSTLENACAEKGFNIPDLHAAFDPASEAFRADPVASEAASVLGAAALQLAAIFLPPHVSLYHNVLGYMRSAAVRVCIESNVTEILREGGPNGVHINDIAAKNGLDPRKIGRFLRILANHHIYREIKPNVFTNTRISSMLDTLKPSAELFAHPEQKHENTPGLAAMACHHLDEGYKSAAYTWETVSDPNATDATTDSPLSRWTGRKETVWEFYQRPENLGKYKRFNIGMHGVKALQPSDMSLQAFDWKSLAKGSVVVDVGGGLGTASLPIAREHPDLQIFVQDLPPVIKTATELWQKENPNALESGRVKLEAHDFFKPQPHKGADVFLLKQILHDWPDASCVPILSHLREAASPTTKLIIMDILIPFACHDPGADLGREIPGAIPKEAPPPLLANYGAVSELAYNADMTMFIFANAQERTIVEMDDLLRRTGWELAVVHRLEGASAFSQSMEAIPVERFEVSLKSGPPGREETVMILMMVSITYGKLLPPIAVDRMVWVNPVSMKGPAEFTHGWIFIGCALNILLLGVTFGQAYKYYAEYKGVSLFALLYHDLVISFGDEEALTKGNWMVGAGAWTTAVIASAVQSVFAWRIYVLTKKWIYVAIIWPLAITGAAAGIVTAVQTGISLPFSELRDTKVAVTTWLASEVAADIIITAVLVWYLVSPLQSTRYSDVNSVASTNIRQASNARIWLSTALYESTGTHFMFTFLPKLYANSLLSSLNSRSGWKFGGINHADAGTNQGITTSWVERQLRVSTLPNQVDALGEASRIRFELQEPWRENEVMENAHGKPHPTLQV</sequence>
<dbReference type="AlphaFoldDB" id="A0A9W8JZZ4"/>
<dbReference type="Pfam" id="PF20152">
    <property type="entry name" value="DUF6534"/>
    <property type="match status" value="1"/>
</dbReference>
<dbReference type="Pfam" id="PF00891">
    <property type="entry name" value="Methyltransf_2"/>
    <property type="match status" value="1"/>
</dbReference>
<feature type="signal peptide" evidence="5">
    <location>
        <begin position="1"/>
        <end position="24"/>
    </location>
</feature>
<feature type="domain" description="DUF6534" evidence="8">
    <location>
        <begin position="661"/>
        <end position="738"/>
    </location>
</feature>
<dbReference type="Gene3D" id="1.10.10.10">
    <property type="entry name" value="Winged helix-like DNA-binding domain superfamily/Winged helix DNA-binding domain"/>
    <property type="match status" value="1"/>
</dbReference>
<dbReference type="InterPro" id="IPR016461">
    <property type="entry name" value="COMT-like"/>
</dbReference>
<feature type="domain" description="O-methyltransferase C-terminal" evidence="6">
    <location>
        <begin position="223"/>
        <end position="386"/>
    </location>
</feature>
<keyword evidence="10" id="KW-1185">Reference proteome</keyword>
<keyword evidence="4" id="KW-0472">Membrane</keyword>
<accession>A0A9W8JZZ4</accession>
<dbReference type="Gene3D" id="3.40.50.150">
    <property type="entry name" value="Vaccinia Virus protein VP39"/>
    <property type="match status" value="1"/>
</dbReference>
<evidence type="ECO:0000259" key="6">
    <source>
        <dbReference type="Pfam" id="PF00891"/>
    </source>
</evidence>
<evidence type="ECO:0000256" key="4">
    <source>
        <dbReference type="SAM" id="Phobius"/>
    </source>
</evidence>
<dbReference type="InterPro" id="IPR036390">
    <property type="entry name" value="WH_DNA-bd_sf"/>
</dbReference>
<dbReference type="InterPro" id="IPR036388">
    <property type="entry name" value="WH-like_DNA-bd_sf"/>
</dbReference>
<dbReference type="SUPFAM" id="SSF46785">
    <property type="entry name" value="Winged helix' DNA-binding domain"/>
    <property type="match status" value="1"/>
</dbReference>
<keyword evidence="3" id="KW-0949">S-adenosyl-L-methionine</keyword>
<dbReference type="PANTHER" id="PTHR43712">
    <property type="entry name" value="PUTATIVE (AFU_ORTHOLOGUE AFUA_4G14580)-RELATED"/>
    <property type="match status" value="1"/>
</dbReference>
<proteinExistence type="predicted"/>
<evidence type="ECO:0000256" key="2">
    <source>
        <dbReference type="ARBA" id="ARBA00022679"/>
    </source>
</evidence>
<protein>
    <recommendedName>
        <fullName evidence="11">O-methyltransferase domain-containing protein</fullName>
    </recommendedName>
</protein>
<feature type="chain" id="PRO_5040819546" description="O-methyltransferase domain-containing protein" evidence="5">
    <location>
        <begin position="25"/>
        <end position="810"/>
    </location>
</feature>
<feature type="transmembrane region" description="Helical" evidence="4">
    <location>
        <begin position="554"/>
        <end position="572"/>
    </location>
</feature>
<dbReference type="SUPFAM" id="SSF53335">
    <property type="entry name" value="S-adenosyl-L-methionine-dependent methyltransferases"/>
    <property type="match status" value="1"/>
</dbReference>
<keyword evidence="2" id="KW-0808">Transferase</keyword>
<comment type="caution">
    <text evidence="9">The sequence shown here is derived from an EMBL/GenBank/DDBJ whole genome shotgun (WGS) entry which is preliminary data.</text>
</comment>
<dbReference type="PROSITE" id="PS51683">
    <property type="entry name" value="SAM_OMT_II"/>
    <property type="match status" value="1"/>
</dbReference>
<keyword evidence="4" id="KW-0812">Transmembrane</keyword>
<evidence type="ECO:0000256" key="3">
    <source>
        <dbReference type="ARBA" id="ARBA00022691"/>
    </source>
</evidence>
<reference evidence="9" key="1">
    <citation type="submission" date="2022-07" db="EMBL/GenBank/DDBJ databases">
        <title>Genome Sequence of Agrocybe chaxingu.</title>
        <authorList>
            <person name="Buettner E."/>
        </authorList>
    </citation>
    <scope>NUCLEOTIDE SEQUENCE</scope>
    <source>
        <strain evidence="9">MP-N11</strain>
    </source>
</reference>
<name>A0A9W8JZZ4_9AGAR</name>
<keyword evidence="4" id="KW-1133">Transmembrane helix</keyword>